<protein>
    <submittedName>
        <fullName evidence="2">Aminoglycoside phosphotransferase family protein</fullName>
    </submittedName>
</protein>
<feature type="compositionally biased region" description="Low complexity" evidence="1">
    <location>
        <begin position="258"/>
        <end position="271"/>
    </location>
</feature>
<evidence type="ECO:0000313" key="3">
    <source>
        <dbReference type="Proteomes" id="UP001601288"/>
    </source>
</evidence>
<feature type="region of interest" description="Disordered" evidence="1">
    <location>
        <begin position="251"/>
        <end position="283"/>
    </location>
</feature>
<dbReference type="RefSeq" id="WP_358279556.1">
    <property type="nucleotide sequence ID" value="NZ_JBEYGJ010000006.1"/>
</dbReference>
<dbReference type="Proteomes" id="UP001601288">
    <property type="component" value="Unassembled WGS sequence"/>
</dbReference>
<evidence type="ECO:0000256" key="1">
    <source>
        <dbReference type="SAM" id="MobiDB-lite"/>
    </source>
</evidence>
<proteinExistence type="predicted"/>
<dbReference type="InterPro" id="IPR011009">
    <property type="entry name" value="Kinase-like_dom_sf"/>
</dbReference>
<keyword evidence="3" id="KW-1185">Reference proteome</keyword>
<accession>A0ABW6LEJ6</accession>
<sequence length="314" mass="33542">MEGFLTPDRLSARTFRARAAAVAAGRELGLDVGDARVVHDVFSVVVHLAPPPVVVRVPAVPPSYADAESRAARQRREPDVVGWLADQGHPVIPPSPLVPREPVTRDGFSMTFWQFAEPDQGAEPDCVRHAGPVADLHAALRSYPGVLPFLSAAEPRFVTEGLAALEGRPDLLEPADLDRARREWEVLEPVVGSRAGFEAVFPGVGFQPIQRDASAANIVSGSDGVLYRLRTDHARAGRVGSGGLRPRVRGRVRRRRAPGAAPAGPGRAAGRQRGGHVPRGGLPRARAQLPLLVDALKPAVERWRTMPFAGGLAG</sequence>
<gene>
    <name evidence="2" type="ORF">ACFYM3_19925</name>
</gene>
<comment type="caution">
    <text evidence="2">The sequence shown here is derived from an EMBL/GenBank/DDBJ whole genome shotgun (WGS) entry which is preliminary data.</text>
</comment>
<organism evidence="2 3">
    <name type="scientific">Streptomyces massasporeus</name>
    <dbReference type="NCBI Taxonomy" id="67324"/>
    <lineage>
        <taxon>Bacteria</taxon>
        <taxon>Bacillati</taxon>
        <taxon>Actinomycetota</taxon>
        <taxon>Actinomycetes</taxon>
        <taxon>Kitasatosporales</taxon>
        <taxon>Streptomycetaceae</taxon>
        <taxon>Streptomyces</taxon>
    </lineage>
</organism>
<reference evidence="2 3" key="1">
    <citation type="submission" date="2024-10" db="EMBL/GenBank/DDBJ databases">
        <title>The Natural Products Discovery Center: Release of the First 8490 Sequenced Strains for Exploring Actinobacteria Biosynthetic Diversity.</title>
        <authorList>
            <person name="Kalkreuter E."/>
            <person name="Kautsar S.A."/>
            <person name="Yang D."/>
            <person name="Bader C.D."/>
            <person name="Teijaro C.N."/>
            <person name="Fluegel L."/>
            <person name="Davis C.M."/>
            <person name="Simpson J.R."/>
            <person name="Lauterbach L."/>
            <person name="Steele A.D."/>
            <person name="Gui C."/>
            <person name="Meng S."/>
            <person name="Li G."/>
            <person name="Viehrig K."/>
            <person name="Ye F."/>
            <person name="Su P."/>
            <person name="Kiefer A.F."/>
            <person name="Nichols A."/>
            <person name="Cepeda A.J."/>
            <person name="Yan W."/>
            <person name="Fan B."/>
            <person name="Jiang Y."/>
            <person name="Adhikari A."/>
            <person name="Zheng C.-J."/>
            <person name="Schuster L."/>
            <person name="Cowan T.M."/>
            <person name="Smanski M.J."/>
            <person name="Chevrette M.G."/>
            <person name="De Carvalho L.P.S."/>
            <person name="Shen B."/>
        </authorList>
    </citation>
    <scope>NUCLEOTIDE SEQUENCE [LARGE SCALE GENOMIC DNA]</scope>
    <source>
        <strain evidence="2 3">NPDC007066</strain>
    </source>
</reference>
<dbReference type="EMBL" id="JBIAFP010000011">
    <property type="protein sequence ID" value="MFE9226861.1"/>
    <property type="molecule type" value="Genomic_DNA"/>
</dbReference>
<evidence type="ECO:0000313" key="2">
    <source>
        <dbReference type="EMBL" id="MFE9226861.1"/>
    </source>
</evidence>
<name>A0ABW6LEJ6_9ACTN</name>
<dbReference type="SUPFAM" id="SSF56112">
    <property type="entry name" value="Protein kinase-like (PK-like)"/>
    <property type="match status" value="1"/>
</dbReference>